<evidence type="ECO:0000259" key="2">
    <source>
        <dbReference type="Pfam" id="PF11716"/>
    </source>
</evidence>
<sequence>MAVSMEQLLDDLVAETRVLQDLVAELDDAGMSTPTPAERWSIRDQLTHLAYFDETATLAAVDPDTFRVEAAALVARGDDFPDQVAADHAALTADEVRFWLAETRTTLVATFRGIEPKARLPWYGPDMSALSSVTARLMETWAHGQDVADALGERRVPTDRLRHIAHLGVQTAGFSFLLNGRAAPTSPVRVELEAPSGDRWEWGPEDAADRVTGTAHDFCLTVTQRRHVTDTALQVAGPVATEWISIAQTFAGTPGTGRAPGAVAAFSGGKP</sequence>
<dbReference type="Pfam" id="PF08608">
    <property type="entry name" value="Wyosine_form"/>
    <property type="match status" value="1"/>
</dbReference>
<evidence type="ECO:0000259" key="1">
    <source>
        <dbReference type="Pfam" id="PF08608"/>
    </source>
</evidence>
<dbReference type="InterPro" id="IPR024344">
    <property type="entry name" value="MDMPI_metal-binding"/>
</dbReference>
<dbReference type="SUPFAM" id="SSF109854">
    <property type="entry name" value="DinB/YfiT-like putative metalloenzymes"/>
    <property type="match status" value="1"/>
</dbReference>
<dbReference type="InterPro" id="IPR013917">
    <property type="entry name" value="tRNA_wybutosine-synth"/>
</dbReference>
<name>A0ABP8RDA8_9PSEU</name>
<feature type="domain" description="Mycothiol-dependent maleylpyruvate isomerase metal-binding" evidence="2">
    <location>
        <begin position="14"/>
        <end position="148"/>
    </location>
</feature>
<dbReference type="Pfam" id="PF11716">
    <property type="entry name" value="MDMPI_N"/>
    <property type="match status" value="1"/>
</dbReference>
<dbReference type="Proteomes" id="UP001501598">
    <property type="component" value="Unassembled WGS sequence"/>
</dbReference>
<protein>
    <submittedName>
        <fullName evidence="3">TIGR03084 family metal-binding protein</fullName>
    </submittedName>
</protein>
<proteinExistence type="predicted"/>
<dbReference type="InterPro" id="IPR017517">
    <property type="entry name" value="Maleyloyr_isom"/>
</dbReference>
<dbReference type="Gene3D" id="1.20.120.450">
    <property type="entry name" value="dinb family like domain"/>
    <property type="match status" value="1"/>
</dbReference>
<dbReference type="InterPro" id="IPR017518">
    <property type="entry name" value="CHP03084"/>
</dbReference>
<evidence type="ECO:0000313" key="4">
    <source>
        <dbReference type="Proteomes" id="UP001501598"/>
    </source>
</evidence>
<dbReference type="NCBIfam" id="TIGR03084">
    <property type="entry name" value="TIGR03084 family metal-binding protein"/>
    <property type="match status" value="1"/>
</dbReference>
<accession>A0ABP8RDA8</accession>
<organism evidence="3 4">
    <name type="scientific">Pseudonocardia xishanensis</name>
    <dbReference type="NCBI Taxonomy" id="630995"/>
    <lineage>
        <taxon>Bacteria</taxon>
        <taxon>Bacillati</taxon>
        <taxon>Actinomycetota</taxon>
        <taxon>Actinomycetes</taxon>
        <taxon>Pseudonocardiales</taxon>
        <taxon>Pseudonocardiaceae</taxon>
        <taxon>Pseudonocardia</taxon>
    </lineage>
</organism>
<gene>
    <name evidence="3" type="ORF">GCM10023175_02150</name>
</gene>
<dbReference type="NCBIfam" id="TIGR03083">
    <property type="entry name" value="maleylpyruvate isomerase family mycothiol-dependent enzyme"/>
    <property type="match status" value="1"/>
</dbReference>
<keyword evidence="4" id="KW-1185">Reference proteome</keyword>
<feature type="domain" description="tRNA wybutosine-synthesis" evidence="1">
    <location>
        <begin position="185"/>
        <end position="231"/>
    </location>
</feature>
<comment type="caution">
    <text evidence="3">The sequence shown here is derived from an EMBL/GenBank/DDBJ whole genome shotgun (WGS) entry which is preliminary data.</text>
</comment>
<dbReference type="RefSeq" id="WP_345411748.1">
    <property type="nucleotide sequence ID" value="NZ_BAABGT010000003.1"/>
</dbReference>
<reference evidence="4" key="1">
    <citation type="journal article" date="2019" name="Int. J. Syst. Evol. Microbiol.">
        <title>The Global Catalogue of Microorganisms (GCM) 10K type strain sequencing project: providing services to taxonomists for standard genome sequencing and annotation.</title>
        <authorList>
            <consortium name="The Broad Institute Genomics Platform"/>
            <consortium name="The Broad Institute Genome Sequencing Center for Infectious Disease"/>
            <person name="Wu L."/>
            <person name="Ma J."/>
        </authorList>
    </citation>
    <scope>NUCLEOTIDE SEQUENCE [LARGE SCALE GENOMIC DNA]</scope>
    <source>
        <strain evidence="4">JCM 17906</strain>
    </source>
</reference>
<dbReference type="InterPro" id="IPR034660">
    <property type="entry name" value="DinB/YfiT-like"/>
</dbReference>
<evidence type="ECO:0000313" key="3">
    <source>
        <dbReference type="EMBL" id="GAA4535926.1"/>
    </source>
</evidence>
<dbReference type="EMBL" id="BAABGT010000003">
    <property type="protein sequence ID" value="GAA4535926.1"/>
    <property type="molecule type" value="Genomic_DNA"/>
</dbReference>